<feature type="domain" description="Zeta toxin" evidence="8">
    <location>
        <begin position="23"/>
        <end position="199"/>
    </location>
</feature>
<gene>
    <name evidence="9" type="ORF">MUDAN_MDHGFNIF_01992</name>
</gene>
<evidence type="ECO:0000256" key="5">
    <source>
        <dbReference type="ARBA" id="ARBA00022840"/>
    </source>
</evidence>
<dbReference type="RefSeq" id="WP_130852436.1">
    <property type="nucleotide sequence ID" value="NZ_UYIG01000196.1"/>
</dbReference>
<keyword evidence="4" id="KW-0547">Nucleotide-binding</keyword>
<organism evidence="9 10">
    <name type="scientific">Lactiplantibacillus mudanjiangensis</name>
    <dbReference type="NCBI Taxonomy" id="1296538"/>
    <lineage>
        <taxon>Bacteria</taxon>
        <taxon>Bacillati</taxon>
        <taxon>Bacillota</taxon>
        <taxon>Bacilli</taxon>
        <taxon>Lactobacillales</taxon>
        <taxon>Lactobacillaceae</taxon>
        <taxon>Lactiplantibacillus</taxon>
    </lineage>
</organism>
<sequence>MDSSIQYAKENKKEFLARVIDGNKQESKKTAIFMAGAPGSGKTEVVDASRQLLLNLCDIDADLFRSDFPGYTGQNSSDFQKGAAYLVDYTFSWLVAHRYSLILDGTFSIAKSITNVQRAVDHGYIVMIYYVYQDPIIAWNYTRARERKEGRVVPADAFIKSYYTARKNVIQVKEQFKGQVKLDVFIKDFYNNVAEYLNDVENLSLVVPALYDRKELENKIYEK</sequence>
<dbReference type="SUPFAM" id="SSF52540">
    <property type="entry name" value="P-loop containing nucleoside triphosphate hydrolases"/>
    <property type="match status" value="1"/>
</dbReference>
<evidence type="ECO:0000256" key="6">
    <source>
        <dbReference type="ARBA" id="ARBA00032897"/>
    </source>
</evidence>
<evidence type="ECO:0000256" key="7">
    <source>
        <dbReference type="ARBA" id="ARBA00048178"/>
    </source>
</evidence>
<proteinExistence type="inferred from homology"/>
<dbReference type="GO" id="GO:0005524">
    <property type="term" value="F:ATP binding"/>
    <property type="evidence" value="ECO:0007669"/>
    <property type="project" value="UniProtKB-KW"/>
</dbReference>
<evidence type="ECO:0000256" key="1">
    <source>
        <dbReference type="ARBA" id="ARBA00009104"/>
    </source>
</evidence>
<dbReference type="AlphaFoldDB" id="A0A660ECY2"/>
<evidence type="ECO:0000256" key="4">
    <source>
        <dbReference type="ARBA" id="ARBA00022741"/>
    </source>
</evidence>
<name>A0A660ECY2_9LACO</name>
<dbReference type="Gene3D" id="3.40.50.300">
    <property type="entry name" value="P-loop containing nucleotide triphosphate hydrolases"/>
    <property type="match status" value="1"/>
</dbReference>
<comment type="similarity">
    <text evidence="1">Belongs to the zeta toxin family.</text>
</comment>
<keyword evidence="3" id="KW-1277">Toxin-antitoxin system</keyword>
<dbReference type="InterPro" id="IPR027417">
    <property type="entry name" value="P-loop_NTPase"/>
</dbReference>
<dbReference type="InterPro" id="IPR010488">
    <property type="entry name" value="Zeta_toxin_domain"/>
</dbReference>
<keyword evidence="10" id="KW-1185">Reference proteome</keyword>
<reference evidence="9 10" key="1">
    <citation type="submission" date="2018-11" db="EMBL/GenBank/DDBJ databases">
        <authorList>
            <person name="Wuyts S."/>
        </authorList>
    </citation>
    <scope>NUCLEOTIDE SEQUENCE [LARGE SCALE GENOMIC DNA]</scope>
    <source>
        <strain evidence="9">Lactobacillus mudanjiangensis AMBF249</strain>
    </source>
</reference>
<keyword evidence="5" id="KW-0067">ATP-binding</keyword>
<dbReference type="EMBL" id="UYIG01000196">
    <property type="protein sequence ID" value="VDG30441.1"/>
    <property type="molecule type" value="Genomic_DNA"/>
</dbReference>
<dbReference type="Pfam" id="PF06414">
    <property type="entry name" value="Zeta_toxin"/>
    <property type="match status" value="1"/>
</dbReference>
<accession>A0A660ECY2</accession>
<dbReference type="Proteomes" id="UP000289996">
    <property type="component" value="Unassembled WGS sequence"/>
</dbReference>
<dbReference type="OrthoDB" id="6421666at2"/>
<evidence type="ECO:0000256" key="3">
    <source>
        <dbReference type="ARBA" id="ARBA00022649"/>
    </source>
</evidence>
<evidence type="ECO:0000259" key="8">
    <source>
        <dbReference type="Pfam" id="PF06414"/>
    </source>
</evidence>
<protein>
    <recommendedName>
        <fullName evidence="6">UDP-N-acetylglucosamine kinase</fullName>
        <ecNumber evidence="2">2.7.1.176</ecNumber>
    </recommendedName>
    <alternativeName>
        <fullName evidence="6">UDP-N-acetylglucosamine kinase</fullName>
    </alternativeName>
</protein>
<dbReference type="EC" id="2.7.1.176" evidence="2"/>
<evidence type="ECO:0000256" key="2">
    <source>
        <dbReference type="ARBA" id="ARBA00011963"/>
    </source>
</evidence>
<evidence type="ECO:0000313" key="9">
    <source>
        <dbReference type="EMBL" id="VDG30441.1"/>
    </source>
</evidence>
<dbReference type="GO" id="GO:0016301">
    <property type="term" value="F:kinase activity"/>
    <property type="evidence" value="ECO:0007669"/>
    <property type="project" value="InterPro"/>
</dbReference>
<comment type="catalytic activity">
    <reaction evidence="7">
        <text>UDP-N-acetyl-alpha-D-glucosamine + ATP = UDP-N-acetyl-alpha-D-glucosamine 3'-phosphate + ADP + H(+)</text>
        <dbReference type="Rhea" id="RHEA:32671"/>
        <dbReference type="ChEBI" id="CHEBI:15378"/>
        <dbReference type="ChEBI" id="CHEBI:30616"/>
        <dbReference type="ChEBI" id="CHEBI:57705"/>
        <dbReference type="ChEBI" id="CHEBI:64353"/>
        <dbReference type="ChEBI" id="CHEBI:456216"/>
        <dbReference type="EC" id="2.7.1.176"/>
    </reaction>
</comment>
<evidence type="ECO:0000313" key="10">
    <source>
        <dbReference type="Proteomes" id="UP000289996"/>
    </source>
</evidence>